<gene>
    <name evidence="2" type="ORF">PDIGIT_LOCUS10040</name>
</gene>
<comment type="caution">
    <text evidence="2">The sequence shown here is derived from an EMBL/GenBank/DDBJ whole genome shotgun (WGS) entry which is preliminary data.</text>
</comment>
<evidence type="ECO:0000256" key="1">
    <source>
        <dbReference type="SAM" id="MobiDB-lite"/>
    </source>
</evidence>
<feature type="region of interest" description="Disordered" evidence="1">
    <location>
        <begin position="1"/>
        <end position="41"/>
    </location>
</feature>
<accession>A0A9W4XM14</accession>
<organism evidence="2 3">
    <name type="scientific">Periconia digitata</name>
    <dbReference type="NCBI Taxonomy" id="1303443"/>
    <lineage>
        <taxon>Eukaryota</taxon>
        <taxon>Fungi</taxon>
        <taxon>Dikarya</taxon>
        <taxon>Ascomycota</taxon>
        <taxon>Pezizomycotina</taxon>
        <taxon>Dothideomycetes</taxon>
        <taxon>Pleosporomycetidae</taxon>
        <taxon>Pleosporales</taxon>
        <taxon>Massarineae</taxon>
        <taxon>Periconiaceae</taxon>
        <taxon>Periconia</taxon>
    </lineage>
</organism>
<dbReference type="AlphaFoldDB" id="A0A9W4XM14"/>
<proteinExistence type="predicted"/>
<reference evidence="2" key="1">
    <citation type="submission" date="2023-01" db="EMBL/GenBank/DDBJ databases">
        <authorList>
            <person name="Van Ghelder C."/>
            <person name="Rancurel C."/>
        </authorList>
    </citation>
    <scope>NUCLEOTIDE SEQUENCE</scope>
    <source>
        <strain evidence="2">CNCM I-4278</strain>
    </source>
</reference>
<name>A0A9W4XM14_9PLEO</name>
<sequence length="71" mass="7526">MGNGGCFAGGASDRPSGADRCSDDGAIPQREGGERQPWSSPLGTIPMPCIAHCILPFDTQKRNAVYTKPYD</sequence>
<evidence type="ECO:0000313" key="3">
    <source>
        <dbReference type="Proteomes" id="UP001152607"/>
    </source>
</evidence>
<dbReference type="Proteomes" id="UP001152607">
    <property type="component" value="Unassembled WGS sequence"/>
</dbReference>
<evidence type="ECO:0000313" key="2">
    <source>
        <dbReference type="EMBL" id="CAI6336934.1"/>
    </source>
</evidence>
<dbReference type="EMBL" id="CAOQHR010000007">
    <property type="protein sequence ID" value="CAI6336934.1"/>
    <property type="molecule type" value="Genomic_DNA"/>
</dbReference>
<keyword evidence="3" id="KW-1185">Reference proteome</keyword>
<protein>
    <submittedName>
        <fullName evidence="2">Uncharacterized protein</fullName>
    </submittedName>
</protein>